<feature type="transmembrane region" description="Helical" evidence="2">
    <location>
        <begin position="28"/>
        <end position="48"/>
    </location>
</feature>
<protein>
    <submittedName>
        <fullName evidence="3">Uncharacterized protein</fullName>
    </submittedName>
</protein>
<name>A0A2U8E1K6_9BACT</name>
<sequence>MKRRRFAFFLFAKQSPHTQTTIRMSATIPLLLIASICFAVISIVIFFVHQNTRKRQVAAARANTRNDAAPVVLDLGGRLPAKRRRPCGRHGEGGGNCDDCEHKHEHGEHEHNHCQK</sequence>
<dbReference type="AlphaFoldDB" id="A0A2U8E1K6"/>
<keyword evidence="4" id="KW-1185">Reference proteome</keyword>
<feature type="compositionally biased region" description="Basic and acidic residues" evidence="1">
    <location>
        <begin position="99"/>
        <end position="116"/>
    </location>
</feature>
<keyword evidence="2" id="KW-1133">Transmembrane helix</keyword>
<gene>
    <name evidence="3" type="ORF">CKA38_05015</name>
</gene>
<dbReference type="KEGG" id="elut:CKA38_05015"/>
<accession>A0A2U8E1K6</accession>
<dbReference type="Proteomes" id="UP000244896">
    <property type="component" value="Chromosome"/>
</dbReference>
<evidence type="ECO:0000256" key="1">
    <source>
        <dbReference type="SAM" id="MobiDB-lite"/>
    </source>
</evidence>
<reference evidence="3 4" key="1">
    <citation type="journal article" date="2018" name="Syst. Appl. Microbiol.">
        <title>Ereboglobus luteus gen. nov. sp. nov. from cockroach guts, and new insights into the oxygen relationship of the genera Opitutus and Didymococcus (Verrucomicrobia: Opitutaceae).</title>
        <authorList>
            <person name="Tegtmeier D."/>
            <person name="Belitz A."/>
            <person name="Radek R."/>
            <person name="Heimerl T."/>
            <person name="Brune A."/>
        </authorList>
    </citation>
    <scope>NUCLEOTIDE SEQUENCE [LARGE SCALE GENOMIC DNA]</scope>
    <source>
        <strain evidence="3 4">Ho45</strain>
    </source>
</reference>
<evidence type="ECO:0000313" key="4">
    <source>
        <dbReference type="Proteomes" id="UP000244896"/>
    </source>
</evidence>
<organism evidence="3 4">
    <name type="scientific">Ereboglobus luteus</name>
    <dbReference type="NCBI Taxonomy" id="1796921"/>
    <lineage>
        <taxon>Bacteria</taxon>
        <taxon>Pseudomonadati</taxon>
        <taxon>Verrucomicrobiota</taxon>
        <taxon>Opitutia</taxon>
        <taxon>Opitutales</taxon>
        <taxon>Opitutaceae</taxon>
        <taxon>Ereboglobus</taxon>
    </lineage>
</organism>
<evidence type="ECO:0000256" key="2">
    <source>
        <dbReference type="SAM" id="Phobius"/>
    </source>
</evidence>
<evidence type="ECO:0000313" key="3">
    <source>
        <dbReference type="EMBL" id="AWI08700.1"/>
    </source>
</evidence>
<dbReference type="EMBL" id="CP023004">
    <property type="protein sequence ID" value="AWI08700.1"/>
    <property type="molecule type" value="Genomic_DNA"/>
</dbReference>
<proteinExistence type="predicted"/>
<keyword evidence="2" id="KW-0472">Membrane</keyword>
<keyword evidence="2" id="KW-0812">Transmembrane</keyword>
<feature type="region of interest" description="Disordered" evidence="1">
    <location>
        <begin position="82"/>
        <end position="116"/>
    </location>
</feature>